<dbReference type="KEGG" id="pdis:D8B20_13435"/>
<protein>
    <submittedName>
        <fullName evidence="1">AlpA family phage regulatory protein</fullName>
    </submittedName>
</protein>
<name>A0A518XF42_9GAMM</name>
<evidence type="ECO:0000313" key="1">
    <source>
        <dbReference type="EMBL" id="QDY42821.1"/>
    </source>
</evidence>
<dbReference type="Gene3D" id="1.10.238.160">
    <property type="match status" value="1"/>
</dbReference>
<accession>A0A518XF42</accession>
<dbReference type="AlphaFoldDB" id="A0A518XF42"/>
<dbReference type="PANTHER" id="PTHR36154:SF1">
    <property type="entry name" value="DNA-BINDING TRANSCRIPTIONAL ACTIVATOR ALPA"/>
    <property type="match status" value="1"/>
</dbReference>
<dbReference type="RefSeq" id="WP_145889325.1">
    <property type="nucleotide sequence ID" value="NZ_CP032702.1"/>
</dbReference>
<dbReference type="OrthoDB" id="5986966at2"/>
<dbReference type="Pfam" id="PF05930">
    <property type="entry name" value="Phage_AlpA"/>
    <property type="match status" value="1"/>
</dbReference>
<dbReference type="EMBL" id="CP032702">
    <property type="protein sequence ID" value="QDY42821.1"/>
    <property type="molecule type" value="Genomic_DNA"/>
</dbReference>
<dbReference type="InterPro" id="IPR052931">
    <property type="entry name" value="Prophage_regulatory_activator"/>
</dbReference>
<sequence length="68" mass="7855">MAIKRLLKIHEVLHRCSISRSSLYRLMAKGYFPSQVLLSPEGRGVGWLEEDIEGWIASRKPVNEVKFK</sequence>
<dbReference type="Proteomes" id="UP000319411">
    <property type="component" value="Chromosome"/>
</dbReference>
<organism evidence="1 2">
    <name type="scientific">Candidatus Pantoea soli</name>
    <dbReference type="NCBI Taxonomy" id="3098669"/>
    <lineage>
        <taxon>Bacteria</taxon>
        <taxon>Pseudomonadati</taxon>
        <taxon>Pseudomonadota</taxon>
        <taxon>Gammaproteobacteria</taxon>
        <taxon>Enterobacterales</taxon>
        <taxon>Erwiniaceae</taxon>
        <taxon>Pantoea</taxon>
    </lineage>
</organism>
<keyword evidence="2" id="KW-1185">Reference proteome</keyword>
<evidence type="ECO:0000313" key="2">
    <source>
        <dbReference type="Proteomes" id="UP000319411"/>
    </source>
</evidence>
<reference evidence="1 2" key="1">
    <citation type="submission" date="2018-10" db="EMBL/GenBank/DDBJ databases">
        <title>Genome Sequencing of Pantoea dispersa DSM 32899.</title>
        <authorList>
            <person name="Nawrath M."/>
            <person name="Ottenheim C."/>
            <person name="Wilm A."/>
            <person name="Zimmermann W."/>
            <person name="Wu J.C."/>
        </authorList>
    </citation>
    <scope>NUCLEOTIDE SEQUENCE [LARGE SCALE GENOMIC DNA]</scope>
    <source>
        <strain evidence="1 2">DSM 32899</strain>
    </source>
</reference>
<gene>
    <name evidence="1" type="ORF">D8B20_13435</name>
</gene>
<dbReference type="PANTHER" id="PTHR36154">
    <property type="entry name" value="DNA-BINDING TRANSCRIPTIONAL ACTIVATOR ALPA"/>
    <property type="match status" value="1"/>
</dbReference>
<proteinExistence type="predicted"/>
<dbReference type="InterPro" id="IPR010260">
    <property type="entry name" value="AlpA"/>
</dbReference>